<dbReference type="Pfam" id="PF09424">
    <property type="entry name" value="YqeY"/>
    <property type="match status" value="1"/>
</dbReference>
<keyword evidence="1" id="KW-0808">Transferase</keyword>
<dbReference type="InterPro" id="IPR042184">
    <property type="entry name" value="YqeY/Aim41_N"/>
</dbReference>
<dbReference type="Proteomes" id="UP000053577">
    <property type="component" value="Unassembled WGS sequence"/>
</dbReference>
<dbReference type="eggNOG" id="COG1610">
    <property type="taxonomic scope" value="Bacteria"/>
</dbReference>
<dbReference type="InterPro" id="IPR019004">
    <property type="entry name" value="YqeY/Aim41"/>
</dbReference>
<dbReference type="AlphaFoldDB" id="A0A0V8M531"/>
<name>A0A0V8M531_9CHLR</name>
<dbReference type="InterPro" id="IPR003789">
    <property type="entry name" value="Asn/Gln_tRNA_amidoTrase-B-like"/>
</dbReference>
<accession>A0A0V8M531</accession>
<dbReference type="Gene3D" id="1.10.10.410">
    <property type="match status" value="1"/>
</dbReference>
<organism evidence="1 2">
    <name type="scientific">Dehalococcoides mccartyi</name>
    <dbReference type="NCBI Taxonomy" id="61435"/>
    <lineage>
        <taxon>Bacteria</taxon>
        <taxon>Bacillati</taxon>
        <taxon>Chloroflexota</taxon>
        <taxon>Dehalococcoidia</taxon>
        <taxon>Dehalococcoidales</taxon>
        <taxon>Dehalococcoidaceae</taxon>
        <taxon>Dehalococcoides</taxon>
    </lineage>
</organism>
<dbReference type="GO" id="GO:0016740">
    <property type="term" value="F:transferase activity"/>
    <property type="evidence" value="ECO:0007669"/>
    <property type="project" value="UniProtKB-KW"/>
</dbReference>
<dbReference type="PANTHER" id="PTHR28055">
    <property type="entry name" value="ALTERED INHERITANCE OF MITOCHONDRIA PROTEIN 41, MITOCHONDRIAL"/>
    <property type="match status" value="1"/>
</dbReference>
<dbReference type="InterPro" id="IPR023168">
    <property type="entry name" value="GatB_Yqey_C_2"/>
</dbReference>
<dbReference type="RefSeq" id="WP_058292242.1">
    <property type="nucleotide sequence ID" value="NZ_JAPZBK010000003.1"/>
</dbReference>
<dbReference type="EMBL" id="JGYD01000010">
    <property type="protein sequence ID" value="KSV18832.1"/>
    <property type="molecule type" value="Genomic_DNA"/>
</dbReference>
<dbReference type="OrthoDB" id="9794041at2"/>
<dbReference type="SUPFAM" id="SSF89095">
    <property type="entry name" value="GatB/YqeY motif"/>
    <property type="match status" value="1"/>
</dbReference>
<dbReference type="GO" id="GO:0016884">
    <property type="term" value="F:carbon-nitrogen ligase activity, with glutamine as amido-N-donor"/>
    <property type="evidence" value="ECO:0007669"/>
    <property type="project" value="InterPro"/>
</dbReference>
<dbReference type="PANTHER" id="PTHR28055:SF1">
    <property type="entry name" value="ALTERED INHERITANCE OF MITOCHONDRIA PROTEIN 41, MITOCHONDRIAL"/>
    <property type="match status" value="1"/>
</dbReference>
<comment type="caution">
    <text evidence="1">The sequence shown here is derived from an EMBL/GenBank/DDBJ whole genome shotgun (WGS) entry which is preliminary data.</text>
</comment>
<dbReference type="PATRIC" id="fig|61435.5.peg.472"/>
<sequence>MPNLKEKLGEEVKLSLRQGEKLKCSVLRMLVSAISYAEIAKQKTFTDEEIFGVIAKEIKQRRESIEAYKQANRPELVEKEQQEMEILQSYMPEQMGEAELTLIIKKVISETGASTPQDKGKVMGKLMPLVKGKADGQMVNNLVTALLNN</sequence>
<dbReference type="Gene3D" id="1.10.1510.10">
    <property type="entry name" value="Uncharacterised protein YqeY/AIM41 PF09424, N-terminal domain"/>
    <property type="match status" value="1"/>
</dbReference>
<gene>
    <name evidence="1" type="ORF">DA01_02330</name>
</gene>
<protein>
    <submittedName>
        <fullName evidence="1">Aspartyl-tRNA amidotransferase</fullName>
    </submittedName>
</protein>
<reference evidence="1 2" key="1">
    <citation type="journal article" date="2015" name="Sci. Rep.">
        <title>A comparative genomics and reductive dehalogenase gene transcription study of two chloroethene-respiring bacteria, Dehalococcoides mccartyi strains MB and 11a.</title>
        <authorList>
            <person name="Low A."/>
            <person name="Shen Z."/>
            <person name="Cheng D."/>
            <person name="Rogers M.J."/>
            <person name="Lee P.K."/>
            <person name="He J."/>
        </authorList>
    </citation>
    <scope>NUCLEOTIDE SEQUENCE [LARGE SCALE GENOMIC DNA]</scope>
    <source>
        <strain evidence="1 2">MB</strain>
    </source>
</reference>
<evidence type="ECO:0000313" key="2">
    <source>
        <dbReference type="Proteomes" id="UP000053577"/>
    </source>
</evidence>
<evidence type="ECO:0000313" key="1">
    <source>
        <dbReference type="EMBL" id="KSV18832.1"/>
    </source>
</evidence>
<proteinExistence type="predicted"/>